<evidence type="ECO:0000256" key="1">
    <source>
        <dbReference type="SAM" id="SignalP"/>
    </source>
</evidence>
<name>A0ABW3NUT0_9FLAO</name>
<comment type="caution">
    <text evidence="2">The sequence shown here is derived from an EMBL/GenBank/DDBJ whole genome shotgun (WGS) entry which is preliminary data.</text>
</comment>
<feature type="chain" id="PRO_5047501885" evidence="1">
    <location>
        <begin position="22"/>
        <end position="331"/>
    </location>
</feature>
<protein>
    <submittedName>
        <fullName evidence="2">DUF6588 family protein</fullName>
    </submittedName>
</protein>
<sequence length="331" mass="36192">MKRYLISLLTLLMFVVSNSYAQKSTSFEGFVTDMKTIAGNFASPASNGAAYQASAGWFSSAAPLETWDVRFSVHGNALFVPTSEKSFTISKGELGFLSIEDADNAKLPTAFGSSTDVYFTGRLEGEFNGQNVSQDVRFKALDGINKGFVPHAFVQASVGLPYGTELTVRAMPEVTIDDVQASTFGAGLKHNLSQYFSRNEPENLQLAAGISYSKFNVKYAFEPIPIENYLVMDLIDVDANLWMGEFIASKQYGGFEIFGALGATSSDFKYVMGGSGDFLDNVNVELEDLGDTEIQFKGDIGFNMYFNNLRVSTMATAGKFFNLNLGIHYTL</sequence>
<evidence type="ECO:0000313" key="3">
    <source>
        <dbReference type="Proteomes" id="UP001597131"/>
    </source>
</evidence>
<dbReference type="Proteomes" id="UP001597131">
    <property type="component" value="Unassembled WGS sequence"/>
</dbReference>
<dbReference type="RefSeq" id="WP_380746644.1">
    <property type="nucleotide sequence ID" value="NZ_JBHTLI010000003.1"/>
</dbReference>
<dbReference type="Pfam" id="PF20230">
    <property type="entry name" value="DUF6588"/>
    <property type="match status" value="1"/>
</dbReference>
<keyword evidence="1" id="KW-0732">Signal</keyword>
<keyword evidence="3" id="KW-1185">Reference proteome</keyword>
<accession>A0ABW3NUT0</accession>
<dbReference type="InterPro" id="IPR046495">
    <property type="entry name" value="DUF6588"/>
</dbReference>
<dbReference type="EMBL" id="JBHTLI010000003">
    <property type="protein sequence ID" value="MFD1096735.1"/>
    <property type="molecule type" value="Genomic_DNA"/>
</dbReference>
<evidence type="ECO:0000313" key="2">
    <source>
        <dbReference type="EMBL" id="MFD1096735.1"/>
    </source>
</evidence>
<feature type="signal peptide" evidence="1">
    <location>
        <begin position="1"/>
        <end position="21"/>
    </location>
</feature>
<gene>
    <name evidence="2" type="ORF">ACFQ3Q_13320</name>
</gene>
<reference evidence="3" key="1">
    <citation type="journal article" date="2019" name="Int. J. Syst. Evol. Microbiol.">
        <title>The Global Catalogue of Microorganisms (GCM) 10K type strain sequencing project: providing services to taxonomists for standard genome sequencing and annotation.</title>
        <authorList>
            <consortium name="The Broad Institute Genomics Platform"/>
            <consortium name="The Broad Institute Genome Sequencing Center for Infectious Disease"/>
            <person name="Wu L."/>
            <person name="Ma J."/>
        </authorList>
    </citation>
    <scope>NUCLEOTIDE SEQUENCE [LARGE SCALE GENOMIC DNA]</scope>
    <source>
        <strain evidence="3">CCUG 64793</strain>
    </source>
</reference>
<organism evidence="2 3">
    <name type="scientific">Salegentibacter chungangensis</name>
    <dbReference type="NCBI Taxonomy" id="1335724"/>
    <lineage>
        <taxon>Bacteria</taxon>
        <taxon>Pseudomonadati</taxon>
        <taxon>Bacteroidota</taxon>
        <taxon>Flavobacteriia</taxon>
        <taxon>Flavobacteriales</taxon>
        <taxon>Flavobacteriaceae</taxon>
        <taxon>Salegentibacter</taxon>
    </lineage>
</organism>
<proteinExistence type="predicted"/>